<accession>A0A1T4N447</accession>
<sequence>MDFMNLVLTGVFLAIAFWLSFKLVRMQKTVRIYGKFVTATRIMFFVALIFAIVTIFIYWGNIGEMIRSVIMCFAISMFIFLQDGITDDGFFLIGNYVSFNDVIDYDYKKEKNKFIVFFSYKDGKQKSGNFQTEVVFDLKRADLVEKTLKEKIGKKYRRMKK</sequence>
<dbReference type="EMBL" id="FUWY01000004">
    <property type="protein sequence ID" value="SJZ73914.1"/>
    <property type="molecule type" value="Genomic_DNA"/>
</dbReference>
<dbReference type="STRING" id="118967.SAMN02745191_1469"/>
<organism evidence="2 3">
    <name type="scientific">Anaerorhabdus furcosa</name>
    <dbReference type="NCBI Taxonomy" id="118967"/>
    <lineage>
        <taxon>Bacteria</taxon>
        <taxon>Bacillati</taxon>
        <taxon>Bacillota</taxon>
        <taxon>Erysipelotrichia</taxon>
        <taxon>Erysipelotrichales</taxon>
        <taxon>Erysipelotrichaceae</taxon>
        <taxon>Anaerorhabdus</taxon>
    </lineage>
</organism>
<proteinExistence type="predicted"/>
<gene>
    <name evidence="2" type="ORF">SAMN02745191_1469</name>
</gene>
<feature type="transmembrane region" description="Helical" evidence="1">
    <location>
        <begin position="6"/>
        <end position="24"/>
    </location>
</feature>
<keyword evidence="1" id="KW-0472">Membrane</keyword>
<reference evidence="3" key="1">
    <citation type="submission" date="2017-02" db="EMBL/GenBank/DDBJ databases">
        <authorList>
            <person name="Varghese N."/>
            <person name="Submissions S."/>
        </authorList>
    </citation>
    <scope>NUCLEOTIDE SEQUENCE [LARGE SCALE GENOMIC DNA]</scope>
    <source>
        <strain evidence="3">ATCC 25662</strain>
    </source>
</reference>
<dbReference type="AlphaFoldDB" id="A0A1T4N447"/>
<evidence type="ECO:0000313" key="2">
    <source>
        <dbReference type="EMBL" id="SJZ73914.1"/>
    </source>
</evidence>
<dbReference type="RefSeq" id="WP_078711872.1">
    <property type="nucleotide sequence ID" value="NZ_FUWY01000004.1"/>
</dbReference>
<feature type="transmembrane region" description="Helical" evidence="1">
    <location>
        <begin position="65"/>
        <end position="81"/>
    </location>
</feature>
<keyword evidence="1" id="KW-1133">Transmembrane helix</keyword>
<protein>
    <submittedName>
        <fullName evidence="2">Uncharacterized protein</fullName>
    </submittedName>
</protein>
<evidence type="ECO:0000313" key="3">
    <source>
        <dbReference type="Proteomes" id="UP000243297"/>
    </source>
</evidence>
<keyword evidence="1" id="KW-0812">Transmembrane</keyword>
<keyword evidence="3" id="KW-1185">Reference proteome</keyword>
<dbReference type="Proteomes" id="UP000243297">
    <property type="component" value="Unassembled WGS sequence"/>
</dbReference>
<evidence type="ECO:0000256" key="1">
    <source>
        <dbReference type="SAM" id="Phobius"/>
    </source>
</evidence>
<feature type="transmembrane region" description="Helical" evidence="1">
    <location>
        <begin position="36"/>
        <end position="59"/>
    </location>
</feature>
<name>A0A1T4N447_9FIRM</name>